<sequence length="386" mass="39878">MTTLRAIAEDAVARPSAGIRLSGLARYAGELTRALIAAAPPGCDVELLFAARRGNELADATAQFPGATRSTTAPLARRALATAWATGSRVGAPHGLIHAPSLLAPLARQGRNSAAKSAQVVVTVHDTIAWTHPASIGRAEADWTKRMARRAARFADAIVVPTHAVAADLADRIPLGERVRVIPGGISAALTLPDEPDVRSSWLGLPERFVLASGSMDPRTGIDALIRAAALPDFQSTPLLIVGDDAWRGRRITEAAMFAGLPEGRVRPLGTVSDSDLALLLSRAAAYVAPSLAEGFGLGALEALTFGTPLVHSDAPAHLEVAGGAGISVARADPGTTYAERLAAAVGSVLDGTADTAALTVLGRDRAKAFSWAASGAQVWQLHAEL</sequence>
<dbReference type="PANTHER" id="PTHR46401:SF2">
    <property type="entry name" value="GLYCOSYLTRANSFERASE WBBK-RELATED"/>
    <property type="match status" value="1"/>
</dbReference>
<dbReference type="EMBL" id="JBHSCN010000005">
    <property type="protein sequence ID" value="MFC4243499.1"/>
    <property type="molecule type" value="Genomic_DNA"/>
</dbReference>
<dbReference type="RefSeq" id="WP_390228557.1">
    <property type="nucleotide sequence ID" value="NZ_JBHSCN010000005.1"/>
</dbReference>
<dbReference type="CDD" id="cd03809">
    <property type="entry name" value="GT4_MtfB-like"/>
    <property type="match status" value="1"/>
</dbReference>
<gene>
    <name evidence="4" type="ORF">ACFOYW_08940</name>
</gene>
<keyword evidence="2" id="KW-0808">Transferase</keyword>
<dbReference type="Pfam" id="PF13439">
    <property type="entry name" value="Glyco_transf_4"/>
    <property type="match status" value="1"/>
</dbReference>
<accession>A0ABV8Q6S4</accession>
<comment type="caution">
    <text evidence="4">The sequence shown here is derived from an EMBL/GenBank/DDBJ whole genome shotgun (WGS) entry which is preliminary data.</text>
</comment>
<organism evidence="4 5">
    <name type="scientific">Gryllotalpicola reticulitermitis</name>
    <dbReference type="NCBI Taxonomy" id="1184153"/>
    <lineage>
        <taxon>Bacteria</taxon>
        <taxon>Bacillati</taxon>
        <taxon>Actinomycetota</taxon>
        <taxon>Actinomycetes</taxon>
        <taxon>Micrococcales</taxon>
        <taxon>Microbacteriaceae</taxon>
        <taxon>Gryllotalpicola</taxon>
    </lineage>
</organism>
<evidence type="ECO:0000313" key="4">
    <source>
        <dbReference type="EMBL" id="MFC4243499.1"/>
    </source>
</evidence>
<dbReference type="Pfam" id="PF13692">
    <property type="entry name" value="Glyco_trans_1_4"/>
    <property type="match status" value="1"/>
</dbReference>
<protein>
    <submittedName>
        <fullName evidence="4">Glycosyltransferase family 4 protein</fullName>
    </submittedName>
</protein>
<name>A0ABV8Q6S4_9MICO</name>
<dbReference type="InterPro" id="IPR028098">
    <property type="entry name" value="Glyco_trans_4-like_N"/>
</dbReference>
<evidence type="ECO:0000256" key="1">
    <source>
        <dbReference type="ARBA" id="ARBA00022676"/>
    </source>
</evidence>
<keyword evidence="1" id="KW-0328">Glycosyltransferase</keyword>
<dbReference type="PANTHER" id="PTHR46401">
    <property type="entry name" value="GLYCOSYLTRANSFERASE WBBK-RELATED"/>
    <property type="match status" value="1"/>
</dbReference>
<dbReference type="Proteomes" id="UP001595900">
    <property type="component" value="Unassembled WGS sequence"/>
</dbReference>
<evidence type="ECO:0000256" key="2">
    <source>
        <dbReference type="ARBA" id="ARBA00022679"/>
    </source>
</evidence>
<dbReference type="Gene3D" id="3.40.50.2000">
    <property type="entry name" value="Glycogen Phosphorylase B"/>
    <property type="match status" value="2"/>
</dbReference>
<feature type="domain" description="Glycosyltransferase subfamily 4-like N-terminal" evidence="3">
    <location>
        <begin position="22"/>
        <end position="187"/>
    </location>
</feature>
<reference evidence="5" key="1">
    <citation type="journal article" date="2019" name="Int. J. Syst. Evol. Microbiol.">
        <title>The Global Catalogue of Microorganisms (GCM) 10K type strain sequencing project: providing services to taxonomists for standard genome sequencing and annotation.</title>
        <authorList>
            <consortium name="The Broad Institute Genomics Platform"/>
            <consortium name="The Broad Institute Genome Sequencing Center for Infectious Disease"/>
            <person name="Wu L."/>
            <person name="Ma J."/>
        </authorList>
    </citation>
    <scope>NUCLEOTIDE SEQUENCE [LARGE SCALE GENOMIC DNA]</scope>
    <source>
        <strain evidence="5">CGMCC 1.10363</strain>
    </source>
</reference>
<evidence type="ECO:0000259" key="3">
    <source>
        <dbReference type="Pfam" id="PF13439"/>
    </source>
</evidence>
<evidence type="ECO:0000313" key="5">
    <source>
        <dbReference type="Proteomes" id="UP001595900"/>
    </source>
</evidence>
<dbReference type="SUPFAM" id="SSF53756">
    <property type="entry name" value="UDP-Glycosyltransferase/glycogen phosphorylase"/>
    <property type="match status" value="1"/>
</dbReference>
<keyword evidence="5" id="KW-1185">Reference proteome</keyword>
<proteinExistence type="predicted"/>